<evidence type="ECO:0000313" key="4">
    <source>
        <dbReference type="EMBL" id="CAB5063554.1"/>
    </source>
</evidence>
<dbReference type="AlphaFoldDB" id="A0A6J7UAS5"/>
<reference evidence="4" key="1">
    <citation type="submission" date="2020-05" db="EMBL/GenBank/DDBJ databases">
        <authorList>
            <person name="Chiriac C."/>
            <person name="Salcher M."/>
            <person name="Ghai R."/>
            <person name="Kavagutti S V."/>
        </authorList>
    </citation>
    <scope>NUCLEOTIDE SEQUENCE</scope>
</reference>
<evidence type="ECO:0000313" key="2">
    <source>
        <dbReference type="EMBL" id="CAB4877614.1"/>
    </source>
</evidence>
<protein>
    <submittedName>
        <fullName evidence="4">Unannotated protein</fullName>
    </submittedName>
</protein>
<evidence type="ECO:0000313" key="3">
    <source>
        <dbReference type="EMBL" id="CAB4933248.1"/>
    </source>
</evidence>
<dbReference type="EMBL" id="CAFBMV010000017">
    <property type="protein sequence ID" value="CAB4933248.1"/>
    <property type="molecule type" value="Genomic_DNA"/>
</dbReference>
<dbReference type="EMBL" id="CAEZZC010000021">
    <property type="protein sequence ID" value="CAB4758021.1"/>
    <property type="molecule type" value="Genomic_DNA"/>
</dbReference>
<sequence>MSSITLSDIPAACNGKVFTIKVYDNSSSTALTVADWGMAAPDNSFQLWWADGYSNPQGGTTPDNYAMLHFAQDLWFTDCYGFDNGGPGYLETGAEDHGSSLAGGTAKITLPLPIDATHVYKITLETQDDSASFVDYGYDSAENTTSFGQFWADYIW</sequence>
<gene>
    <name evidence="1" type="ORF">UFOPK2822_01266</name>
    <name evidence="2" type="ORF">UFOPK3346_01434</name>
    <name evidence="3" type="ORF">UFOPK3670_01429</name>
    <name evidence="4" type="ORF">UFOPK4308_01338</name>
</gene>
<dbReference type="EMBL" id="CAFBQL010000012">
    <property type="protein sequence ID" value="CAB5063554.1"/>
    <property type="molecule type" value="Genomic_DNA"/>
</dbReference>
<dbReference type="EMBL" id="CAFBLE010000021">
    <property type="protein sequence ID" value="CAB4877614.1"/>
    <property type="molecule type" value="Genomic_DNA"/>
</dbReference>
<evidence type="ECO:0000313" key="1">
    <source>
        <dbReference type="EMBL" id="CAB4758021.1"/>
    </source>
</evidence>
<accession>A0A6J7UAS5</accession>
<proteinExistence type="predicted"/>
<organism evidence="4">
    <name type="scientific">freshwater metagenome</name>
    <dbReference type="NCBI Taxonomy" id="449393"/>
    <lineage>
        <taxon>unclassified sequences</taxon>
        <taxon>metagenomes</taxon>
        <taxon>ecological metagenomes</taxon>
    </lineage>
</organism>
<name>A0A6J7UAS5_9ZZZZ</name>